<protein>
    <submittedName>
        <fullName evidence="1">Uncharacterized protein</fullName>
    </submittedName>
</protein>
<keyword evidence="2" id="KW-1185">Reference proteome</keyword>
<accession>X6NS13</accession>
<name>X6NS13_RETFI</name>
<dbReference type="AlphaFoldDB" id="X6NS13"/>
<dbReference type="Proteomes" id="UP000023152">
    <property type="component" value="Unassembled WGS sequence"/>
</dbReference>
<dbReference type="EMBL" id="ASPP01006634">
    <property type="protein sequence ID" value="ETO28504.1"/>
    <property type="molecule type" value="Genomic_DNA"/>
</dbReference>
<gene>
    <name evidence="1" type="ORF">RFI_08623</name>
</gene>
<proteinExistence type="predicted"/>
<evidence type="ECO:0000313" key="1">
    <source>
        <dbReference type="EMBL" id="ETO28504.1"/>
    </source>
</evidence>
<comment type="caution">
    <text evidence="1">The sequence shown here is derived from an EMBL/GenBank/DDBJ whole genome shotgun (WGS) entry which is preliminary data.</text>
</comment>
<reference evidence="1 2" key="1">
    <citation type="journal article" date="2013" name="Curr. Biol.">
        <title>The Genome of the Foraminiferan Reticulomyxa filosa.</title>
        <authorList>
            <person name="Glockner G."/>
            <person name="Hulsmann N."/>
            <person name="Schleicher M."/>
            <person name="Noegel A.A."/>
            <person name="Eichinger L."/>
            <person name="Gallinger C."/>
            <person name="Pawlowski J."/>
            <person name="Sierra R."/>
            <person name="Euteneuer U."/>
            <person name="Pillet L."/>
            <person name="Moustafa A."/>
            <person name="Platzer M."/>
            <person name="Groth M."/>
            <person name="Szafranski K."/>
            <person name="Schliwa M."/>
        </authorList>
    </citation>
    <scope>NUCLEOTIDE SEQUENCE [LARGE SCALE GENOMIC DNA]</scope>
</reference>
<evidence type="ECO:0000313" key="2">
    <source>
        <dbReference type="Proteomes" id="UP000023152"/>
    </source>
</evidence>
<sequence length="196" mass="23833">MNNVIHFFYFNIKKSAKPQLDIRNIHNQLTETNKNSHILITNKKHKCKISKKQLNRKSFKTRSSSITDFFQDIKIIDKKLLLEFFIFQENVNIQNIYDSSKFIVRNVEQKIHNLRQKYFKKRLHIMEEEIINHTNLSRREKKVIEKKEQVKINKEKSNYQNYKNAFTQSKDIKNENILKYKTEQKSIDEIKQLKEK</sequence>
<organism evidence="1 2">
    <name type="scientific">Reticulomyxa filosa</name>
    <dbReference type="NCBI Taxonomy" id="46433"/>
    <lineage>
        <taxon>Eukaryota</taxon>
        <taxon>Sar</taxon>
        <taxon>Rhizaria</taxon>
        <taxon>Retaria</taxon>
        <taxon>Foraminifera</taxon>
        <taxon>Monothalamids</taxon>
        <taxon>Reticulomyxidae</taxon>
        <taxon>Reticulomyxa</taxon>
    </lineage>
</organism>